<proteinExistence type="predicted"/>
<gene>
    <name evidence="1" type="ORF">AVEN_223124_1</name>
</gene>
<evidence type="ECO:0008006" key="3">
    <source>
        <dbReference type="Google" id="ProtNLM"/>
    </source>
</evidence>
<keyword evidence="2" id="KW-1185">Reference proteome</keyword>
<accession>A0A4Y2E9Z0</accession>
<dbReference type="OrthoDB" id="6433576at2759"/>
<dbReference type="InterPro" id="IPR036397">
    <property type="entry name" value="RNaseH_sf"/>
</dbReference>
<sequence length="221" mass="25929">MYFYGSARKSLLQTLETIHHQGFRLSSGAFRTSSVQSLYIISKEPAFELRRHKLALKYYFKIKSNNEHPMYDKILQPAFGTFYADKKSYIASFGHRMRSVLQTFNTQNVDIVPKLDELLPRRDFDIRIIDEFYKLLKSSTSDNVYWQLFYNHKQQHNSAFTDGSETANHVGSAVVFNNFTVTEELHEYYTVFTAEIYAILLALNVTGTSQDKKKMDYLYRF</sequence>
<evidence type="ECO:0000313" key="2">
    <source>
        <dbReference type="Proteomes" id="UP000499080"/>
    </source>
</evidence>
<comment type="caution">
    <text evidence="1">The sequence shown here is derived from an EMBL/GenBank/DDBJ whole genome shotgun (WGS) entry which is preliminary data.</text>
</comment>
<organism evidence="1 2">
    <name type="scientific">Araneus ventricosus</name>
    <name type="common">Orbweaver spider</name>
    <name type="synonym">Epeira ventricosa</name>
    <dbReference type="NCBI Taxonomy" id="182803"/>
    <lineage>
        <taxon>Eukaryota</taxon>
        <taxon>Metazoa</taxon>
        <taxon>Ecdysozoa</taxon>
        <taxon>Arthropoda</taxon>
        <taxon>Chelicerata</taxon>
        <taxon>Arachnida</taxon>
        <taxon>Araneae</taxon>
        <taxon>Araneomorphae</taxon>
        <taxon>Entelegynae</taxon>
        <taxon>Araneoidea</taxon>
        <taxon>Araneidae</taxon>
        <taxon>Araneus</taxon>
    </lineage>
</organism>
<name>A0A4Y2E9Z0_ARAVE</name>
<dbReference type="GO" id="GO:0003676">
    <property type="term" value="F:nucleic acid binding"/>
    <property type="evidence" value="ECO:0007669"/>
    <property type="project" value="InterPro"/>
</dbReference>
<reference evidence="1 2" key="1">
    <citation type="journal article" date="2019" name="Sci. Rep.">
        <title>Orb-weaving spider Araneus ventricosus genome elucidates the spidroin gene catalogue.</title>
        <authorList>
            <person name="Kono N."/>
            <person name="Nakamura H."/>
            <person name="Ohtoshi R."/>
            <person name="Moran D.A.P."/>
            <person name="Shinohara A."/>
            <person name="Yoshida Y."/>
            <person name="Fujiwara M."/>
            <person name="Mori M."/>
            <person name="Tomita M."/>
            <person name="Arakawa K."/>
        </authorList>
    </citation>
    <scope>NUCLEOTIDE SEQUENCE [LARGE SCALE GENOMIC DNA]</scope>
</reference>
<dbReference type="EMBL" id="BGPR01000550">
    <property type="protein sequence ID" value="GBM25993.1"/>
    <property type="molecule type" value="Genomic_DNA"/>
</dbReference>
<dbReference type="Proteomes" id="UP000499080">
    <property type="component" value="Unassembled WGS sequence"/>
</dbReference>
<dbReference type="Gene3D" id="3.30.420.10">
    <property type="entry name" value="Ribonuclease H-like superfamily/Ribonuclease H"/>
    <property type="match status" value="1"/>
</dbReference>
<evidence type="ECO:0000313" key="1">
    <source>
        <dbReference type="EMBL" id="GBM25993.1"/>
    </source>
</evidence>
<protein>
    <recommendedName>
        <fullName evidence="3">RNase H type-1 domain-containing protein</fullName>
    </recommendedName>
</protein>
<dbReference type="SUPFAM" id="SSF53098">
    <property type="entry name" value="Ribonuclease H-like"/>
    <property type="match status" value="1"/>
</dbReference>
<dbReference type="InterPro" id="IPR012337">
    <property type="entry name" value="RNaseH-like_sf"/>
</dbReference>
<dbReference type="AlphaFoldDB" id="A0A4Y2E9Z0"/>